<dbReference type="PROSITE" id="PS51416">
    <property type="entry name" value="MIB_HERC2"/>
    <property type="match status" value="4"/>
</dbReference>
<dbReference type="PANTHER" id="PTHR24202">
    <property type="entry name" value="E3 UBIQUITIN-PROTEIN LIGASE MIB2"/>
    <property type="match status" value="1"/>
</dbReference>
<dbReference type="AlphaFoldDB" id="A0A150GKZ3"/>
<gene>
    <name evidence="3" type="ORF">GPECTOR_16g694</name>
</gene>
<feature type="domain" description="MIB/HERC2" evidence="2">
    <location>
        <begin position="406"/>
        <end position="480"/>
    </location>
</feature>
<comment type="caution">
    <text evidence="3">The sequence shown here is derived from an EMBL/GenBank/DDBJ whole genome shotgun (WGS) entry which is preliminary data.</text>
</comment>
<organism evidence="3 4">
    <name type="scientific">Gonium pectorale</name>
    <name type="common">Green alga</name>
    <dbReference type="NCBI Taxonomy" id="33097"/>
    <lineage>
        <taxon>Eukaryota</taxon>
        <taxon>Viridiplantae</taxon>
        <taxon>Chlorophyta</taxon>
        <taxon>core chlorophytes</taxon>
        <taxon>Chlorophyceae</taxon>
        <taxon>CS clade</taxon>
        <taxon>Chlamydomonadales</taxon>
        <taxon>Volvocaceae</taxon>
        <taxon>Gonium</taxon>
    </lineage>
</organism>
<dbReference type="Gene3D" id="2.30.30.40">
    <property type="entry name" value="SH3 Domains"/>
    <property type="match status" value="4"/>
</dbReference>
<dbReference type="Pfam" id="PF06701">
    <property type="entry name" value="MIB_HERC2"/>
    <property type="match status" value="2"/>
</dbReference>
<dbReference type="STRING" id="33097.A0A150GKZ3"/>
<dbReference type="EMBL" id="LSYV01000017">
    <property type="protein sequence ID" value="KXZ50519.1"/>
    <property type="molecule type" value="Genomic_DNA"/>
</dbReference>
<evidence type="ECO:0000313" key="4">
    <source>
        <dbReference type="Proteomes" id="UP000075714"/>
    </source>
</evidence>
<feature type="domain" description="MIB/HERC2" evidence="2">
    <location>
        <begin position="492"/>
        <end position="562"/>
    </location>
</feature>
<reference evidence="4" key="1">
    <citation type="journal article" date="2016" name="Nat. Commun.">
        <title>The Gonium pectorale genome demonstrates co-option of cell cycle regulation during the evolution of multicellularity.</title>
        <authorList>
            <person name="Hanschen E.R."/>
            <person name="Marriage T.N."/>
            <person name="Ferris P.J."/>
            <person name="Hamaji T."/>
            <person name="Toyoda A."/>
            <person name="Fujiyama A."/>
            <person name="Neme R."/>
            <person name="Noguchi H."/>
            <person name="Minakuchi Y."/>
            <person name="Suzuki M."/>
            <person name="Kawai-Toyooka H."/>
            <person name="Smith D.R."/>
            <person name="Sparks H."/>
            <person name="Anderson J."/>
            <person name="Bakaric R."/>
            <person name="Luria V."/>
            <person name="Karger A."/>
            <person name="Kirschner M.W."/>
            <person name="Durand P.M."/>
            <person name="Michod R.E."/>
            <person name="Nozaki H."/>
            <person name="Olson B.J."/>
        </authorList>
    </citation>
    <scope>NUCLEOTIDE SEQUENCE [LARGE SCALE GENOMIC DNA]</scope>
    <source>
        <strain evidence="4">NIES-2863</strain>
    </source>
</reference>
<keyword evidence="4" id="KW-1185">Reference proteome</keyword>
<dbReference type="GO" id="GO:0004842">
    <property type="term" value="F:ubiquitin-protein transferase activity"/>
    <property type="evidence" value="ECO:0007669"/>
    <property type="project" value="InterPro"/>
</dbReference>
<evidence type="ECO:0000259" key="2">
    <source>
        <dbReference type="PROSITE" id="PS51416"/>
    </source>
</evidence>
<keyword evidence="1" id="KW-0175">Coiled coil</keyword>
<dbReference type="PANTHER" id="PTHR24202:SF4">
    <property type="entry name" value="E3 UBIQUITIN-PROTEIN LIGASE MIB2-RELATED"/>
    <property type="match status" value="1"/>
</dbReference>
<feature type="coiled-coil region" evidence="1">
    <location>
        <begin position="50"/>
        <end position="91"/>
    </location>
</feature>
<evidence type="ECO:0000256" key="1">
    <source>
        <dbReference type="SAM" id="Coils"/>
    </source>
</evidence>
<dbReference type="SUPFAM" id="SSF159034">
    <property type="entry name" value="Mib/herc2 domain-like"/>
    <property type="match status" value="4"/>
</dbReference>
<feature type="domain" description="MIB/HERC2" evidence="2">
    <location>
        <begin position="93"/>
        <end position="167"/>
    </location>
</feature>
<feature type="domain" description="MIB/HERC2" evidence="2">
    <location>
        <begin position="181"/>
        <end position="254"/>
    </location>
</feature>
<dbReference type="GO" id="GO:0005737">
    <property type="term" value="C:cytoplasm"/>
    <property type="evidence" value="ECO:0007669"/>
    <property type="project" value="TreeGrafter"/>
</dbReference>
<dbReference type="InterPro" id="IPR037252">
    <property type="entry name" value="Mib_Herc2_sf"/>
</dbReference>
<dbReference type="OrthoDB" id="2122982at2759"/>
<dbReference type="GO" id="GO:0046872">
    <property type="term" value="F:metal ion binding"/>
    <property type="evidence" value="ECO:0007669"/>
    <property type="project" value="InterPro"/>
</dbReference>
<sequence>MSLLAAKVENVEELNRLLDTKLQNAEHYKWVMTGRFHEVALQKQSLDVKLSWAEEKSRLLAAKVEEAEEQNELLETERQELEEQLAVTRATGMVAVTAEIACPGLVVVRGPDWDRGNEDGGPGKTGRLVRPSKQGGRWVVRWDHTGRECGCRVGKDGEYDLWVASASSQRQEQPAAAAVAPATVTEDNARVGLVVVRGPDWDRPDEDGGAGKTGRIIRLSKAGLWVARWAATGVERGYKTGQGGRHELRLTSGLADRLLDSLGPRLEAAVEAVALRTFASNELLAAAIRAELAAQEQQREQQQRREKEHAEVMCKQLEMSLLVAKCQEAEEQNRALATRCQEAEERNRLLATKCQDADAQYLLLTARCQGMEDENRRLITKCQEAEEQLNLEREAAMLVPEPDSPPLLVTADNARPGLVVVRGPDWLLLDEDGGPGKTGVLVRPAARKGRWVVRWAHSGKEIGYSVGKDGIHELQVAPAEEFAKLPSAQRQPGIVTEDNARVGLVVVRGPDWDRGNEDGGPGHIGWLVRPSKQGRWVVRWHHSGRESGGYRVGKDGKYDLQL</sequence>
<dbReference type="Proteomes" id="UP000075714">
    <property type="component" value="Unassembled WGS sequence"/>
</dbReference>
<dbReference type="GO" id="GO:0016567">
    <property type="term" value="P:protein ubiquitination"/>
    <property type="evidence" value="ECO:0007669"/>
    <property type="project" value="InterPro"/>
</dbReference>
<feature type="coiled-coil region" evidence="1">
    <location>
        <begin position="285"/>
        <end position="395"/>
    </location>
</feature>
<dbReference type="InterPro" id="IPR010606">
    <property type="entry name" value="Mib_Herc2"/>
</dbReference>
<evidence type="ECO:0000313" key="3">
    <source>
        <dbReference type="EMBL" id="KXZ50519.1"/>
    </source>
</evidence>
<proteinExistence type="predicted"/>
<name>A0A150GKZ3_GONPE</name>
<accession>A0A150GKZ3</accession>
<protein>
    <recommendedName>
        <fullName evidence="2">MIB/HERC2 domain-containing protein</fullName>
    </recommendedName>
</protein>